<dbReference type="EMBL" id="JAIKTU010000016">
    <property type="protein sequence ID" value="MBY0757062.1"/>
    <property type="molecule type" value="Genomic_DNA"/>
</dbReference>
<protein>
    <submittedName>
        <fullName evidence="2">Uncharacterized protein</fullName>
    </submittedName>
</protein>
<evidence type="ECO:0000313" key="2">
    <source>
        <dbReference type="EMBL" id="MBY0757062.1"/>
    </source>
</evidence>
<feature type="transmembrane region" description="Helical" evidence="1">
    <location>
        <begin position="81"/>
        <end position="103"/>
    </location>
</feature>
<dbReference type="Proteomes" id="UP001299068">
    <property type="component" value="Unassembled WGS sequence"/>
</dbReference>
<dbReference type="RefSeq" id="WP_221862228.1">
    <property type="nucleotide sequence ID" value="NZ_JAIKTU010000016.1"/>
</dbReference>
<feature type="transmembrane region" description="Helical" evidence="1">
    <location>
        <begin position="144"/>
        <end position="164"/>
    </location>
</feature>
<evidence type="ECO:0000256" key="1">
    <source>
        <dbReference type="SAM" id="Phobius"/>
    </source>
</evidence>
<keyword evidence="1" id="KW-0472">Membrane</keyword>
<keyword evidence="1" id="KW-1133">Transmembrane helix</keyword>
<organism evidence="2 3">
    <name type="scientific">Clostridium sardiniense</name>
    <name type="common">Clostridium absonum</name>
    <dbReference type="NCBI Taxonomy" id="29369"/>
    <lineage>
        <taxon>Bacteria</taxon>
        <taxon>Bacillati</taxon>
        <taxon>Bacillota</taxon>
        <taxon>Clostridia</taxon>
        <taxon>Eubacteriales</taxon>
        <taxon>Clostridiaceae</taxon>
        <taxon>Clostridium</taxon>
    </lineage>
</organism>
<feature type="transmembrane region" description="Helical" evidence="1">
    <location>
        <begin position="44"/>
        <end position="69"/>
    </location>
</feature>
<comment type="caution">
    <text evidence="2">The sequence shown here is derived from an EMBL/GenBank/DDBJ whole genome shotgun (WGS) entry which is preliminary data.</text>
</comment>
<feature type="transmembrane region" description="Helical" evidence="1">
    <location>
        <begin position="115"/>
        <end position="138"/>
    </location>
</feature>
<evidence type="ECO:0000313" key="3">
    <source>
        <dbReference type="Proteomes" id="UP001299068"/>
    </source>
</evidence>
<reference evidence="2 3" key="1">
    <citation type="journal article" date="2021" name="Cell Host Microbe">
        <title>in vivo commensal control of Clostridioides difficile virulence.</title>
        <authorList>
            <person name="Girinathan B.P."/>
            <person name="Dibenedetto N."/>
            <person name="Worley J.N."/>
            <person name="Peltier J."/>
            <person name="Arrieta-Ortiz M.L."/>
            <person name="Rupa Christinal Immanuel S."/>
            <person name="Lavin R."/>
            <person name="Delaney M.L."/>
            <person name="Cummins C."/>
            <person name="Hoffmann M."/>
            <person name="Luo Y."/>
            <person name="Gonzalez-Escalona N."/>
            <person name="Allard M."/>
            <person name="Onderdonk A.B."/>
            <person name="Gerber G.K."/>
            <person name="Sonenshein A.L."/>
            <person name="Baliga N."/>
            <person name="Dupuy B."/>
            <person name="Bry L."/>
        </authorList>
    </citation>
    <scope>NUCLEOTIDE SEQUENCE [LARGE SCALE GENOMIC DNA]</scope>
    <source>
        <strain evidence="2 3">DSM 599</strain>
    </source>
</reference>
<sequence>MLYKEYRSKKKCINSDSLNQCRKNKRISNYIDLRKNDFKFIDNMSLIQTVLLGIIALGILISANSIVAIHGNFYGNEVEAIIWAIIFESLSLAIVSTFIFIFVEDDARSHCGYLGCIRIAIVVSLIRGMFELVGSGIIYSVPSISRIVFILAILVFQVVTYYIFKNKNILYSKKAILLILLLTLFI</sequence>
<keyword evidence="3" id="KW-1185">Reference proteome</keyword>
<gene>
    <name evidence="2" type="ORF">K5V21_16630</name>
</gene>
<keyword evidence="1" id="KW-0812">Transmembrane</keyword>
<accession>A0ABS7L2D9</accession>
<name>A0ABS7L2D9_CLOSR</name>
<proteinExistence type="predicted"/>